<protein>
    <submittedName>
        <fullName evidence="1">Uncharacterized protein</fullName>
    </submittedName>
</protein>
<keyword evidence="2" id="KW-1185">Reference proteome</keyword>
<dbReference type="EMBL" id="CM043789">
    <property type="protein sequence ID" value="KAI4827029.1"/>
    <property type="molecule type" value="Genomic_DNA"/>
</dbReference>
<reference evidence="1" key="1">
    <citation type="submission" date="2022-05" db="EMBL/GenBank/DDBJ databases">
        <title>Chromosome-level genome of Chaenocephalus aceratus.</title>
        <authorList>
            <person name="Park H."/>
        </authorList>
    </citation>
    <scope>NUCLEOTIDE SEQUENCE</scope>
    <source>
        <strain evidence="1">KU_202001</strain>
    </source>
</reference>
<accession>A0ACB9XJS7</accession>
<evidence type="ECO:0000313" key="1">
    <source>
        <dbReference type="EMBL" id="KAI4827029.1"/>
    </source>
</evidence>
<name>A0ACB9XJS7_CHAAC</name>
<feature type="non-terminal residue" evidence="1">
    <location>
        <position position="53"/>
    </location>
</feature>
<evidence type="ECO:0000313" key="2">
    <source>
        <dbReference type="Proteomes" id="UP001057452"/>
    </source>
</evidence>
<sequence length="53" mass="5757">MDDAEGDLVAGFISSVLPNSSTNELVLEALQQMGVDTLEDLKYLIEADLKNVM</sequence>
<dbReference type="Proteomes" id="UP001057452">
    <property type="component" value="Chromosome 5"/>
</dbReference>
<gene>
    <name evidence="1" type="ORF">KUCAC02_030457</name>
</gene>
<comment type="caution">
    <text evidence="1">The sequence shown here is derived from an EMBL/GenBank/DDBJ whole genome shotgun (WGS) entry which is preliminary data.</text>
</comment>
<proteinExistence type="predicted"/>
<organism evidence="1 2">
    <name type="scientific">Chaenocephalus aceratus</name>
    <name type="common">Blackfin icefish</name>
    <name type="synonym">Chaenichthys aceratus</name>
    <dbReference type="NCBI Taxonomy" id="36190"/>
    <lineage>
        <taxon>Eukaryota</taxon>
        <taxon>Metazoa</taxon>
        <taxon>Chordata</taxon>
        <taxon>Craniata</taxon>
        <taxon>Vertebrata</taxon>
        <taxon>Euteleostomi</taxon>
        <taxon>Actinopterygii</taxon>
        <taxon>Neopterygii</taxon>
        <taxon>Teleostei</taxon>
        <taxon>Neoteleostei</taxon>
        <taxon>Acanthomorphata</taxon>
        <taxon>Eupercaria</taxon>
        <taxon>Perciformes</taxon>
        <taxon>Notothenioidei</taxon>
        <taxon>Channichthyidae</taxon>
        <taxon>Chaenocephalus</taxon>
    </lineage>
</organism>